<proteinExistence type="inferred from homology"/>
<dbReference type="PaxDb" id="67767-A0A0J7KTH0"/>
<evidence type="ECO:0000259" key="9">
    <source>
        <dbReference type="Pfam" id="PF01467"/>
    </source>
</evidence>
<dbReference type="GO" id="GO:0005524">
    <property type="term" value="F:ATP binding"/>
    <property type="evidence" value="ECO:0007669"/>
    <property type="project" value="UniProtKB-KW"/>
</dbReference>
<dbReference type="GO" id="GO:0016773">
    <property type="term" value="F:phosphotransferase activity, alcohol group as acceptor"/>
    <property type="evidence" value="ECO:0007669"/>
    <property type="project" value="InterPro"/>
</dbReference>
<dbReference type="GO" id="GO:0033786">
    <property type="term" value="F:heptose-1-phosphate adenylyltransferase activity"/>
    <property type="evidence" value="ECO:0007669"/>
    <property type="project" value="TreeGrafter"/>
</dbReference>
<evidence type="ECO:0000313" key="10">
    <source>
        <dbReference type="EMBL" id="KMQ93539.1"/>
    </source>
</evidence>
<dbReference type="SUPFAM" id="SSF52374">
    <property type="entry name" value="Nucleotidylyl transferase"/>
    <property type="match status" value="1"/>
</dbReference>
<dbReference type="Pfam" id="PF00294">
    <property type="entry name" value="PfkB"/>
    <property type="match status" value="2"/>
</dbReference>
<feature type="domain" description="Carbohydrate kinase PfkB" evidence="8">
    <location>
        <begin position="105"/>
        <end position="321"/>
    </location>
</feature>
<dbReference type="OrthoDB" id="6156201at2759"/>
<feature type="domain" description="Cytidyltransferase-like" evidence="9">
    <location>
        <begin position="371"/>
        <end position="468"/>
    </location>
</feature>
<dbReference type="Gene3D" id="3.40.50.620">
    <property type="entry name" value="HUPs"/>
    <property type="match status" value="1"/>
</dbReference>
<evidence type="ECO:0000256" key="7">
    <source>
        <dbReference type="ARBA" id="ARBA00023277"/>
    </source>
</evidence>
<dbReference type="InterPro" id="IPR011611">
    <property type="entry name" value="PfkB_dom"/>
</dbReference>
<evidence type="ECO:0000256" key="1">
    <source>
        <dbReference type="ARBA" id="ARBA00022679"/>
    </source>
</evidence>
<keyword evidence="6" id="KW-0511">Multifunctional enzyme</keyword>
<reference evidence="10 11" key="1">
    <citation type="submission" date="2015-04" db="EMBL/GenBank/DDBJ databases">
        <title>Lasius niger genome sequencing.</title>
        <authorList>
            <person name="Konorov E.A."/>
            <person name="Nikitin M.A."/>
            <person name="Kirill M.V."/>
            <person name="Chang P."/>
        </authorList>
    </citation>
    <scope>NUCLEOTIDE SEQUENCE [LARGE SCALE GENOMIC DNA]</scope>
    <source>
        <tissue evidence="10">Whole</tissue>
    </source>
</reference>
<dbReference type="InterPro" id="IPR023030">
    <property type="entry name" value="Bifunc_HldE"/>
</dbReference>
<dbReference type="AlphaFoldDB" id="A0A0J7KTH0"/>
<dbReference type="PANTHER" id="PTHR46969">
    <property type="entry name" value="BIFUNCTIONAL PROTEIN HLDE"/>
    <property type="match status" value="1"/>
</dbReference>
<keyword evidence="4" id="KW-0418">Kinase</keyword>
<keyword evidence="3" id="KW-0547">Nucleotide-binding</keyword>
<dbReference type="Pfam" id="PF01467">
    <property type="entry name" value="CTP_transf_like"/>
    <property type="match status" value="1"/>
</dbReference>
<evidence type="ECO:0000256" key="3">
    <source>
        <dbReference type="ARBA" id="ARBA00022741"/>
    </source>
</evidence>
<dbReference type="InterPro" id="IPR029056">
    <property type="entry name" value="Ribokinase-like"/>
</dbReference>
<dbReference type="Gene3D" id="3.40.1190.20">
    <property type="match status" value="1"/>
</dbReference>
<keyword evidence="1 10" id="KW-0808">Transferase</keyword>
<organism evidence="10 11">
    <name type="scientific">Lasius niger</name>
    <name type="common">Black garden ant</name>
    <dbReference type="NCBI Taxonomy" id="67767"/>
    <lineage>
        <taxon>Eukaryota</taxon>
        <taxon>Metazoa</taxon>
        <taxon>Ecdysozoa</taxon>
        <taxon>Arthropoda</taxon>
        <taxon>Hexapoda</taxon>
        <taxon>Insecta</taxon>
        <taxon>Pterygota</taxon>
        <taxon>Neoptera</taxon>
        <taxon>Endopterygota</taxon>
        <taxon>Hymenoptera</taxon>
        <taxon>Apocrita</taxon>
        <taxon>Aculeata</taxon>
        <taxon>Formicoidea</taxon>
        <taxon>Formicidae</taxon>
        <taxon>Formicinae</taxon>
        <taxon>Lasius</taxon>
        <taxon>Lasius</taxon>
    </lineage>
</organism>
<dbReference type="HAMAP" id="MF_01603">
    <property type="entry name" value="HldE"/>
    <property type="match status" value="1"/>
</dbReference>
<dbReference type="STRING" id="67767.A0A0J7KTH0"/>
<dbReference type="GO" id="GO:0033785">
    <property type="term" value="F:heptose 7-phosphate kinase activity"/>
    <property type="evidence" value="ECO:0007669"/>
    <property type="project" value="TreeGrafter"/>
</dbReference>
<feature type="domain" description="Carbohydrate kinase PfkB" evidence="8">
    <location>
        <begin position="11"/>
        <end position="86"/>
    </location>
</feature>
<dbReference type="InterPro" id="IPR004821">
    <property type="entry name" value="Cyt_trans-like"/>
</dbReference>
<evidence type="ECO:0000256" key="6">
    <source>
        <dbReference type="ARBA" id="ARBA00023268"/>
    </source>
</evidence>
<sequence length="500" mass="54187">MGFLGKKYGQILIIGDVMLDQYVLGQVDRISPEAPVPVILEKNLYAVPGGAANVAANAAALGACVKLVGLSGEDDAGRKLKSLLKALFFSENDLSPEALAAGAGQVDISGLVSWEGRPTTVKTRLVSGNQQIARLDREEVGPFPESICQKIIESAEKAVEWADIIVFSDYKKGCLEGEIFQKISALAVKSNKKILVDPKQADLSFYKGASLLTPNKAELLKATHLPLQTEDEIKAALSVAAEKSGAEILLTRSADGMSFRQKNGKVTHFPAHRVEVADVSGAGDTVLATLAVMLARNFEIKEAIKIAIEAAALAVSRHGTVQITLQALREKQQIISDEKESLQPFAPIFEKAHDAMRFCSMLRKKKKRLIFTNGCFDILHLGHLRLLQKAAALGDYLIVGINTDSSVKKLKGETRPLQTQEVRAANLAALKWVDMVVLFDEETPAALLKELQPDVIVKGGDYRPQDVVGGKEAEVLIFPTEAGYSTTSFIQDLLKKHKTP</sequence>
<comment type="caution">
    <text evidence="10">The sequence shown here is derived from an EMBL/GenBank/DDBJ whole genome shotgun (WGS) entry which is preliminary data.</text>
</comment>
<evidence type="ECO:0000256" key="5">
    <source>
        <dbReference type="ARBA" id="ARBA00022840"/>
    </source>
</evidence>
<keyword evidence="2" id="KW-0548">Nucleotidyltransferase</keyword>
<dbReference type="SUPFAM" id="SSF53613">
    <property type="entry name" value="Ribokinase-like"/>
    <property type="match status" value="1"/>
</dbReference>
<keyword evidence="5" id="KW-0067">ATP-binding</keyword>
<dbReference type="NCBIfam" id="TIGR00125">
    <property type="entry name" value="cyt_tran_rel"/>
    <property type="match status" value="1"/>
</dbReference>
<evidence type="ECO:0000256" key="2">
    <source>
        <dbReference type="ARBA" id="ARBA00022695"/>
    </source>
</evidence>
<evidence type="ECO:0000259" key="8">
    <source>
        <dbReference type="Pfam" id="PF00294"/>
    </source>
</evidence>
<accession>A0A0J7KTH0</accession>
<keyword evidence="11" id="KW-1185">Reference proteome</keyword>
<dbReference type="InterPro" id="IPR014729">
    <property type="entry name" value="Rossmann-like_a/b/a_fold"/>
</dbReference>
<dbReference type="Proteomes" id="UP000036403">
    <property type="component" value="Unassembled WGS sequence"/>
</dbReference>
<dbReference type="PANTHER" id="PTHR46969:SF1">
    <property type="entry name" value="BIFUNCTIONAL PROTEIN HLDE"/>
    <property type="match status" value="1"/>
</dbReference>
<evidence type="ECO:0000313" key="11">
    <source>
        <dbReference type="Proteomes" id="UP000036403"/>
    </source>
</evidence>
<keyword evidence="7" id="KW-0119">Carbohydrate metabolism</keyword>
<name>A0A0J7KTH0_LASNI</name>
<protein>
    <submittedName>
        <fullName evidence="10">D-beta-d-heptose 1-phosphate adenosyltransferase</fullName>
    </submittedName>
</protein>
<evidence type="ECO:0000256" key="4">
    <source>
        <dbReference type="ARBA" id="ARBA00022777"/>
    </source>
</evidence>
<dbReference type="EMBL" id="LBMM01003434">
    <property type="protein sequence ID" value="KMQ93539.1"/>
    <property type="molecule type" value="Genomic_DNA"/>
</dbReference>
<dbReference type="GO" id="GO:0005829">
    <property type="term" value="C:cytosol"/>
    <property type="evidence" value="ECO:0007669"/>
    <property type="project" value="TreeGrafter"/>
</dbReference>
<gene>
    <name evidence="10" type="ORF">RF55_6351</name>
</gene>